<keyword evidence="2" id="KW-1185">Reference proteome</keyword>
<proteinExistence type="predicted"/>
<sequence length="132" mass="14618">MAELIDHHLLVEPVAGRYGCQELLRTYAGELSSRLDSAAERSAALFRTFEHYLYSADAAMALLAPHRGRVTVSPPGPGVRPQQFDSAADAAQWIAAEQHLLPELLRRVGHHPHAETLRRRLLPALKAWGPDL</sequence>
<reference evidence="1 2" key="1">
    <citation type="submission" date="2018-03" db="EMBL/GenBank/DDBJ databases">
        <title>Streptomyces dioscori sp. nov., a novel endophytic actinobacterium isolated from bulbil of Dioscorea bulbifera L.</title>
        <authorList>
            <person name="Zhikuan W."/>
        </authorList>
    </citation>
    <scope>NUCLEOTIDE SEQUENCE [LARGE SCALE GENOMIC DNA]</scope>
    <source>
        <strain evidence="1 2">A217</strain>
    </source>
</reference>
<protein>
    <submittedName>
        <fullName evidence="1">Uncharacterized protein</fullName>
    </submittedName>
</protein>
<name>A0A2P8Q9L7_9ACTN</name>
<gene>
    <name evidence="1" type="ORF">C6Y14_12145</name>
</gene>
<organism evidence="1 2">
    <name type="scientific">Streptomyces dioscori</name>
    <dbReference type="NCBI Taxonomy" id="2109333"/>
    <lineage>
        <taxon>Bacteria</taxon>
        <taxon>Bacillati</taxon>
        <taxon>Actinomycetota</taxon>
        <taxon>Actinomycetes</taxon>
        <taxon>Kitasatosporales</taxon>
        <taxon>Streptomycetaceae</taxon>
        <taxon>Streptomyces</taxon>
        <taxon>Streptomyces aurantiacus group</taxon>
    </lineage>
</organism>
<accession>A0A2P8Q9L7</accession>
<comment type="caution">
    <text evidence="1">The sequence shown here is derived from an EMBL/GenBank/DDBJ whole genome shotgun (WGS) entry which is preliminary data.</text>
</comment>
<dbReference type="AlphaFoldDB" id="A0A2P8Q9L7"/>
<evidence type="ECO:0000313" key="2">
    <source>
        <dbReference type="Proteomes" id="UP000240429"/>
    </source>
</evidence>
<evidence type="ECO:0000313" key="1">
    <source>
        <dbReference type="EMBL" id="PSM42934.1"/>
    </source>
</evidence>
<dbReference type="EMBL" id="PYBJ01000007">
    <property type="protein sequence ID" value="PSM42934.1"/>
    <property type="molecule type" value="Genomic_DNA"/>
</dbReference>
<dbReference type="Proteomes" id="UP000240429">
    <property type="component" value="Unassembled WGS sequence"/>
</dbReference>